<protein>
    <submittedName>
        <fullName evidence="1">Uncharacterized protein</fullName>
    </submittedName>
</protein>
<organism evidence="1 2">
    <name type="scientific">Saprolegnia diclina (strain VS20)</name>
    <dbReference type="NCBI Taxonomy" id="1156394"/>
    <lineage>
        <taxon>Eukaryota</taxon>
        <taxon>Sar</taxon>
        <taxon>Stramenopiles</taxon>
        <taxon>Oomycota</taxon>
        <taxon>Saprolegniomycetes</taxon>
        <taxon>Saprolegniales</taxon>
        <taxon>Saprolegniaceae</taxon>
        <taxon>Saprolegnia</taxon>
    </lineage>
</organism>
<dbReference type="EMBL" id="JH767178">
    <property type="protein sequence ID" value="EQC30154.1"/>
    <property type="molecule type" value="Genomic_DNA"/>
</dbReference>
<evidence type="ECO:0000313" key="1">
    <source>
        <dbReference type="EMBL" id="EQC30154.1"/>
    </source>
</evidence>
<dbReference type="GeneID" id="19952939"/>
<keyword evidence="2" id="KW-1185">Reference proteome</keyword>
<sequence length="142" mass="15838">MVSYVKADNGKGLGYCNGCSVPGYKVPARTGKWAQNVKVRRLPGGEICSTVQPEPKVVLEPLCQLRSEKQAQLDLRHKTWQSSNATRWSCEDVSETHIRLKDMEGKYLTRGAERTSLDGNLIMSLAWNATASAPQLWTVTTW</sequence>
<accession>T0PX96</accession>
<proteinExistence type="predicted"/>
<dbReference type="OrthoDB" id="10333678at2759"/>
<reference evidence="1 2" key="1">
    <citation type="submission" date="2012-04" db="EMBL/GenBank/DDBJ databases">
        <title>The Genome Sequence of Saprolegnia declina VS20.</title>
        <authorList>
            <consortium name="The Broad Institute Genome Sequencing Platform"/>
            <person name="Russ C."/>
            <person name="Nusbaum C."/>
            <person name="Tyler B."/>
            <person name="van West P."/>
            <person name="Dieguez-Uribeondo J."/>
            <person name="de Bruijn I."/>
            <person name="Tripathy S."/>
            <person name="Jiang R."/>
            <person name="Young S.K."/>
            <person name="Zeng Q."/>
            <person name="Gargeya S."/>
            <person name="Fitzgerald M."/>
            <person name="Haas B."/>
            <person name="Abouelleil A."/>
            <person name="Alvarado L."/>
            <person name="Arachchi H.M."/>
            <person name="Berlin A."/>
            <person name="Chapman S.B."/>
            <person name="Goldberg J."/>
            <person name="Griggs A."/>
            <person name="Gujja S."/>
            <person name="Hansen M."/>
            <person name="Howarth C."/>
            <person name="Imamovic A."/>
            <person name="Larimer J."/>
            <person name="McCowen C."/>
            <person name="Montmayeur A."/>
            <person name="Murphy C."/>
            <person name="Neiman D."/>
            <person name="Pearson M."/>
            <person name="Priest M."/>
            <person name="Roberts A."/>
            <person name="Saif S."/>
            <person name="Shea T."/>
            <person name="Sisk P."/>
            <person name="Sykes S."/>
            <person name="Wortman J."/>
            <person name="Nusbaum C."/>
            <person name="Birren B."/>
        </authorList>
    </citation>
    <scope>NUCLEOTIDE SEQUENCE [LARGE SCALE GENOMIC DNA]</scope>
    <source>
        <strain evidence="1 2">VS20</strain>
    </source>
</reference>
<dbReference type="AlphaFoldDB" id="T0PX96"/>
<dbReference type="InParanoid" id="T0PX96"/>
<name>T0PX96_SAPDV</name>
<dbReference type="RefSeq" id="XP_008616497.1">
    <property type="nucleotide sequence ID" value="XM_008618275.1"/>
</dbReference>
<dbReference type="OMA" id="WQESNAT"/>
<dbReference type="Proteomes" id="UP000030762">
    <property type="component" value="Unassembled WGS sequence"/>
</dbReference>
<evidence type="ECO:0000313" key="2">
    <source>
        <dbReference type="Proteomes" id="UP000030762"/>
    </source>
</evidence>
<gene>
    <name evidence="1" type="ORF">SDRG_12212</name>
</gene>
<dbReference type="VEuPathDB" id="FungiDB:SDRG_12212"/>